<feature type="transmembrane region" description="Helical" evidence="6">
    <location>
        <begin position="30"/>
        <end position="49"/>
    </location>
</feature>
<evidence type="ECO:0000256" key="2">
    <source>
        <dbReference type="ARBA" id="ARBA00022475"/>
    </source>
</evidence>
<accession>A0A3N5C797</accession>
<keyword evidence="8" id="KW-1185">Reference proteome</keyword>
<evidence type="ECO:0000256" key="5">
    <source>
        <dbReference type="ARBA" id="ARBA00023136"/>
    </source>
</evidence>
<gene>
    <name evidence="7" type="ORF">EDD62_0872</name>
</gene>
<sequence>MSVEHNDVQLTDEQLRYYKARRTKDMRMQVTVFGLMIFFTLIAFMLVAGGVAKAFVIPIILLLAALQVILQFYYFMHMKDSGHDIPKFFILMGVYFGLAFIIMGVYIVWLGQPLK</sequence>
<dbReference type="RefSeq" id="WP_123807662.1">
    <property type="nucleotide sequence ID" value="NZ_RKRK01000002.1"/>
</dbReference>
<reference evidence="7 8" key="1">
    <citation type="submission" date="2018-11" db="EMBL/GenBank/DDBJ databases">
        <title>Genomic Encyclopedia of Type Strains, Phase IV (KMG-IV): sequencing the most valuable type-strain genomes for metagenomic binning, comparative biology and taxonomic classification.</title>
        <authorList>
            <person name="Goeker M."/>
        </authorList>
    </citation>
    <scope>NUCLEOTIDE SEQUENCE [LARGE SCALE GENOMIC DNA]</scope>
    <source>
        <strain evidence="7 8">DSM 29158</strain>
    </source>
</reference>
<proteinExistence type="predicted"/>
<dbReference type="GO" id="GO:0005886">
    <property type="term" value="C:plasma membrane"/>
    <property type="evidence" value="ECO:0007669"/>
    <property type="project" value="UniProtKB-SubCell"/>
</dbReference>
<evidence type="ECO:0000256" key="6">
    <source>
        <dbReference type="SAM" id="Phobius"/>
    </source>
</evidence>
<dbReference type="Pfam" id="PF03626">
    <property type="entry name" value="COX4_pro"/>
    <property type="match status" value="1"/>
</dbReference>
<evidence type="ECO:0000256" key="3">
    <source>
        <dbReference type="ARBA" id="ARBA00022692"/>
    </source>
</evidence>
<keyword evidence="4 6" id="KW-1133">Transmembrane helix</keyword>
<keyword evidence="2" id="KW-1003">Cell membrane</keyword>
<feature type="transmembrane region" description="Helical" evidence="6">
    <location>
        <begin position="88"/>
        <end position="109"/>
    </location>
</feature>
<name>A0A3N5C797_9BACL</name>
<evidence type="ECO:0000256" key="4">
    <source>
        <dbReference type="ARBA" id="ARBA00022989"/>
    </source>
</evidence>
<dbReference type="OrthoDB" id="2989516at2"/>
<dbReference type="EMBL" id="RKRK01000002">
    <property type="protein sequence ID" value="RPF58228.1"/>
    <property type="molecule type" value="Genomic_DNA"/>
</dbReference>
<protein>
    <submittedName>
        <fullName evidence="7">Cytochrome c oxidase subunit 4</fullName>
    </submittedName>
</protein>
<keyword evidence="5 6" id="KW-0472">Membrane</keyword>
<evidence type="ECO:0000313" key="8">
    <source>
        <dbReference type="Proteomes" id="UP000277108"/>
    </source>
</evidence>
<dbReference type="InterPro" id="IPR005171">
    <property type="entry name" value="Cyt_c_oxidase_su4_prok"/>
</dbReference>
<comment type="subcellular location">
    <subcellularLocation>
        <location evidence="1">Cell membrane</location>
        <topology evidence="1">Multi-pass membrane protein</topology>
    </subcellularLocation>
</comment>
<evidence type="ECO:0000256" key="1">
    <source>
        <dbReference type="ARBA" id="ARBA00004651"/>
    </source>
</evidence>
<keyword evidence="3 6" id="KW-0812">Transmembrane</keyword>
<organism evidence="7 8">
    <name type="scientific">Abyssicoccus albus</name>
    <dbReference type="NCBI Taxonomy" id="1817405"/>
    <lineage>
        <taxon>Bacteria</taxon>
        <taxon>Bacillati</taxon>
        <taxon>Bacillota</taxon>
        <taxon>Bacilli</taxon>
        <taxon>Bacillales</taxon>
        <taxon>Abyssicoccaceae</taxon>
    </lineage>
</organism>
<feature type="transmembrane region" description="Helical" evidence="6">
    <location>
        <begin position="55"/>
        <end position="76"/>
    </location>
</feature>
<evidence type="ECO:0000313" key="7">
    <source>
        <dbReference type="EMBL" id="RPF58228.1"/>
    </source>
</evidence>
<comment type="caution">
    <text evidence="7">The sequence shown here is derived from an EMBL/GenBank/DDBJ whole genome shotgun (WGS) entry which is preliminary data.</text>
</comment>
<dbReference type="AlphaFoldDB" id="A0A3N5C797"/>
<dbReference type="Proteomes" id="UP000277108">
    <property type="component" value="Unassembled WGS sequence"/>
</dbReference>